<organism evidence="3">
    <name type="scientific">Tanacetum cinerariifolium</name>
    <name type="common">Dalmatian daisy</name>
    <name type="synonym">Chrysanthemum cinerariifolium</name>
    <dbReference type="NCBI Taxonomy" id="118510"/>
    <lineage>
        <taxon>Eukaryota</taxon>
        <taxon>Viridiplantae</taxon>
        <taxon>Streptophyta</taxon>
        <taxon>Embryophyta</taxon>
        <taxon>Tracheophyta</taxon>
        <taxon>Spermatophyta</taxon>
        <taxon>Magnoliopsida</taxon>
        <taxon>eudicotyledons</taxon>
        <taxon>Gunneridae</taxon>
        <taxon>Pentapetalae</taxon>
        <taxon>asterids</taxon>
        <taxon>campanulids</taxon>
        <taxon>Asterales</taxon>
        <taxon>Asteraceae</taxon>
        <taxon>Asteroideae</taxon>
        <taxon>Anthemideae</taxon>
        <taxon>Anthemidinae</taxon>
        <taxon>Tanacetum</taxon>
    </lineage>
</organism>
<evidence type="ECO:0000259" key="2">
    <source>
        <dbReference type="Pfam" id="PF13966"/>
    </source>
</evidence>
<dbReference type="PANTHER" id="PTHR33116">
    <property type="entry name" value="REVERSE TRANSCRIPTASE ZINC-BINDING DOMAIN-CONTAINING PROTEIN-RELATED-RELATED"/>
    <property type="match status" value="1"/>
</dbReference>
<dbReference type="InterPro" id="IPR043502">
    <property type="entry name" value="DNA/RNA_pol_sf"/>
</dbReference>
<sequence>MFKVLATSRLKRANVHDTYPIQHPGFSMLERLEETIKIGLALGLNMEGCETTLASLITDKGYEKSKLVHVDLWMLCQIWGNVHFDFASTSARGMFGVVMGNFNIVFNERERYGSVFCDRQVGIFNEFITDNSVLDVPLGGLVLEKGIPDHRPILLKEYITWRNDGLTDANGFILFKKKLQNLKKVIRLRISSRRSNTYAIKKEHQNKLSLIDSKIDQGSATNEDFINRRDSLAILGNIDRLEAKDYAQKAKIKWVLEGDENTNFFHATLKKKRRQLAIRGILKNGDWIDAPDKVKDEFLLHFSNRFKQPNGPPSTIESLSFNSISQSQSDYLELPFSRNEIKKTVWDCGGDSAPGPDGFTFRFFTTFWDTIEADVVRFVQEFSHSHVIPNGCNPSFIALIPKVFIKGRYILDGPLILNEILAEYRYHNKELFVFKLDFEKAFDSLRWDFLDAAMDKIGFGSKWQSWILGCLKNARSSILFNGSPTKEFELFRGLRQGDPLSPFFFILAMEGLHSLTCKEKELGLFKGLKINVDKSNVLGVGVSDEEVSHMANIIGCGASKFPFKYLGVLVECNMNRCVNWNVVIQKFSTKLSSWKARLLSVGGRLSFIKAVLDQNDNKMSWVKWERSLAYKKKGGLGIGNIFGLNIGLLFKWIWHFLTRPPDLWARVIGSIYGHDEGVDLLSLCTRKLGNGESTRFWEDIWCGTNPLRLQFPRIYLLETDMNCLIANRVSLLPFDWSSVLRRRPIGGVESSQFDALNAVIGNVILTENYNSWQWLLDVAVGYSVASTCTLVDDSILETDLVATRWNRNIPIKVNVFLLRLNLNKLPSRVNLERKGVEISSILCPSCHLDVETVNHIFFNCELAKDLWSLLNKWWEVDILVCANSSDWYDLLDDVRIPAKACSILEGTGGLSCGIFGASEIT</sequence>
<proteinExistence type="predicted"/>
<evidence type="ECO:0000259" key="1">
    <source>
        <dbReference type="Pfam" id="PF00078"/>
    </source>
</evidence>
<keyword evidence="3" id="KW-0548">Nucleotidyltransferase</keyword>
<dbReference type="SUPFAM" id="SSF56672">
    <property type="entry name" value="DNA/RNA polymerases"/>
    <property type="match status" value="1"/>
</dbReference>
<dbReference type="PANTHER" id="PTHR33116:SF81">
    <property type="entry name" value="RNA-DIRECTED DNA POLYMERASE"/>
    <property type="match status" value="1"/>
</dbReference>
<keyword evidence="3" id="KW-0808">Transferase</keyword>
<dbReference type="InterPro" id="IPR026960">
    <property type="entry name" value="RVT-Znf"/>
</dbReference>
<accession>A0A699I0H3</accession>
<dbReference type="AlphaFoldDB" id="A0A699I0H3"/>
<reference evidence="3" key="1">
    <citation type="journal article" date="2019" name="Sci. Rep.">
        <title>Draft genome of Tanacetum cinerariifolium, the natural source of mosquito coil.</title>
        <authorList>
            <person name="Yamashiro T."/>
            <person name="Shiraishi A."/>
            <person name="Satake H."/>
            <person name="Nakayama K."/>
        </authorList>
    </citation>
    <scope>NUCLEOTIDE SEQUENCE</scope>
</reference>
<dbReference type="Pfam" id="PF13966">
    <property type="entry name" value="zf-RVT"/>
    <property type="match status" value="1"/>
</dbReference>
<dbReference type="InterPro" id="IPR000477">
    <property type="entry name" value="RT_dom"/>
</dbReference>
<gene>
    <name evidence="3" type="ORF">Tci_448069</name>
</gene>
<dbReference type="GO" id="GO:0003964">
    <property type="term" value="F:RNA-directed DNA polymerase activity"/>
    <property type="evidence" value="ECO:0007669"/>
    <property type="project" value="UniProtKB-KW"/>
</dbReference>
<keyword evidence="3" id="KW-0695">RNA-directed DNA polymerase</keyword>
<comment type="caution">
    <text evidence="3">The sequence shown here is derived from an EMBL/GenBank/DDBJ whole genome shotgun (WGS) entry which is preliminary data.</text>
</comment>
<feature type="domain" description="Reverse transcriptase zinc-binding" evidence="2">
    <location>
        <begin position="782"/>
        <end position="867"/>
    </location>
</feature>
<name>A0A699I0H3_TANCI</name>
<protein>
    <submittedName>
        <fullName evidence="3">RNA-directed DNA polymerase, eukaryota, reverse transcriptase zinc-binding domain protein</fullName>
    </submittedName>
</protein>
<evidence type="ECO:0000313" key="3">
    <source>
        <dbReference type="EMBL" id="GEY76095.1"/>
    </source>
</evidence>
<feature type="domain" description="Reverse transcriptase" evidence="1">
    <location>
        <begin position="408"/>
        <end position="514"/>
    </location>
</feature>
<dbReference type="EMBL" id="BKCJ010207166">
    <property type="protein sequence ID" value="GEY76095.1"/>
    <property type="molecule type" value="Genomic_DNA"/>
</dbReference>
<dbReference type="Pfam" id="PF00078">
    <property type="entry name" value="RVT_1"/>
    <property type="match status" value="1"/>
</dbReference>